<evidence type="ECO:0000256" key="5">
    <source>
        <dbReference type="ARBA" id="ARBA00022982"/>
    </source>
</evidence>
<proteinExistence type="predicted"/>
<keyword evidence="3" id="KW-1003">Cell membrane</keyword>
<reference evidence="11 12" key="2">
    <citation type="journal article" date="2012" name="Stand. Genomic Sci.">
        <title>Complete genome sequence of the sulfate-reducing firmicute Desulfotomaculum ruminis type strain (DL(T)).</title>
        <authorList>
            <person name="Spring S."/>
            <person name="Visser M."/>
            <person name="Lu M."/>
            <person name="Copeland A."/>
            <person name="Lapidus A."/>
            <person name="Lucas S."/>
            <person name="Cheng J.F."/>
            <person name="Han C."/>
            <person name="Tapia R."/>
            <person name="Goodwin L.A."/>
            <person name="Pitluck S."/>
            <person name="Ivanova N."/>
            <person name="Land M."/>
            <person name="Hauser L."/>
            <person name="Larimer F."/>
            <person name="Rohde M."/>
            <person name="Goker M."/>
            <person name="Detter J.C."/>
            <person name="Kyrpides N.C."/>
            <person name="Woyke T."/>
            <person name="Schaap P.J."/>
            <person name="Plugge C.M."/>
            <person name="Muyzer G."/>
            <person name="Kuever J."/>
            <person name="Pereira I.A."/>
            <person name="Parshina S.N."/>
            <person name="Bernier-Latmani R."/>
            <person name="Stams A.J."/>
            <person name="Klenk H.P."/>
        </authorList>
    </citation>
    <scope>NUCLEOTIDE SEQUENCE [LARGE SCALE GENOMIC DNA]</scope>
    <source>
        <strain evidence="12">ATCC 23193 / DSM 2154 / NCIB 8452 / DL</strain>
    </source>
</reference>
<sequence length="271" mass="30096">MTYFVLQILPYISVAVFVIGILYRLGRWASGRIVHNITLTPAPTTQAGAMLDIATEAVFFRSMFKSDKALWVGAWFMHIALFFIIGGHVMGIGLLGRQFAYIGLTSVEMSEQLSNLFGTSFGILILIGLLYLLYRRMAINEVKQVSAPSDYAHLLLLIAIVSVGNFMRFVPEWGIHYEPVRDYVASLLFFNPITPDMEVMHKPMFVLHLFLVQVLMIIFPFSKLLHVFGMFAHRWIINRPYVEPANGMPGAAVGGTGHAVSGGHSASGGVQ</sequence>
<gene>
    <name evidence="11" type="ordered locus">Desru_3736</name>
</gene>
<keyword evidence="5" id="KW-0249">Electron transport</keyword>
<evidence type="ECO:0000256" key="3">
    <source>
        <dbReference type="ARBA" id="ARBA00022475"/>
    </source>
</evidence>
<reference evidence="12" key="1">
    <citation type="submission" date="2011-05" db="EMBL/GenBank/DDBJ databases">
        <title>Complete sequence of Desulfotomaculum ruminis DSM 2154.</title>
        <authorList>
            <person name="Lucas S."/>
            <person name="Copeland A."/>
            <person name="Lapidus A."/>
            <person name="Cheng J.-F."/>
            <person name="Goodwin L."/>
            <person name="Pitluck S."/>
            <person name="Lu M."/>
            <person name="Detter J.C."/>
            <person name="Han C."/>
            <person name="Tapia R."/>
            <person name="Land M."/>
            <person name="Hauser L."/>
            <person name="Kyrpides N."/>
            <person name="Ivanova N."/>
            <person name="Mikhailova N."/>
            <person name="Pagani I."/>
            <person name="Stams A.J.M."/>
            <person name="Plugge C.M."/>
            <person name="Muyzer G."/>
            <person name="Kuever J."/>
            <person name="Parshina S.N."/>
            <person name="Ivanova A.E."/>
            <person name="Nazina T.N."/>
            <person name="Brambilla E."/>
            <person name="Spring S."/>
            <person name="Klenk H.-P."/>
            <person name="Woyke T."/>
        </authorList>
    </citation>
    <scope>NUCLEOTIDE SEQUENCE [LARGE SCALE GENOMIC DNA]</scope>
    <source>
        <strain evidence="12">ATCC 23193 / DSM 2154 / NCIB 8452 / DL</strain>
    </source>
</reference>
<dbReference type="PANTHER" id="PTHR30598">
    <property type="entry name" value="NITRATE REDUCTASE PRIVATE CHAPERONE, REDOX ENZYME MATURATION PROTEIN REMP FAMILY"/>
    <property type="match status" value="1"/>
</dbReference>
<dbReference type="STRING" id="696281.Desru_3736"/>
<name>F6DPZ2_DESRL</name>
<feature type="domain" description="NarG-like" evidence="10">
    <location>
        <begin position="63"/>
        <end position="241"/>
    </location>
</feature>
<keyword evidence="12" id="KW-1185">Reference proteome</keyword>
<dbReference type="GO" id="GO:0005886">
    <property type="term" value="C:plasma membrane"/>
    <property type="evidence" value="ECO:0007669"/>
    <property type="project" value="UniProtKB-SubCell"/>
</dbReference>
<dbReference type="SUPFAM" id="SSF103501">
    <property type="entry name" value="Respiratory nitrate reductase 1 gamma chain"/>
    <property type="match status" value="1"/>
</dbReference>
<dbReference type="RefSeq" id="WP_013843681.1">
    <property type="nucleotide sequence ID" value="NC_015589.1"/>
</dbReference>
<organism evidence="11 12">
    <name type="scientific">Desulforamulus ruminis (strain ATCC 23193 / DSM 2154 / NCIMB 8452 / DL)</name>
    <name type="common">Desulfotomaculum ruminis</name>
    <dbReference type="NCBI Taxonomy" id="696281"/>
    <lineage>
        <taxon>Bacteria</taxon>
        <taxon>Bacillati</taxon>
        <taxon>Bacillota</taxon>
        <taxon>Clostridia</taxon>
        <taxon>Eubacteriales</taxon>
        <taxon>Peptococcaceae</taxon>
        <taxon>Desulforamulus</taxon>
    </lineage>
</organism>
<dbReference type="InterPro" id="IPR051936">
    <property type="entry name" value="Heme-iron_electron_transfer"/>
</dbReference>
<evidence type="ECO:0000256" key="2">
    <source>
        <dbReference type="ARBA" id="ARBA00022448"/>
    </source>
</evidence>
<dbReference type="InterPro" id="IPR036197">
    <property type="entry name" value="NarG-like_sf"/>
</dbReference>
<evidence type="ECO:0000256" key="4">
    <source>
        <dbReference type="ARBA" id="ARBA00022692"/>
    </source>
</evidence>
<feature type="transmembrane region" description="Helical" evidence="9">
    <location>
        <begin position="205"/>
        <end position="225"/>
    </location>
</feature>
<dbReference type="GO" id="GO:0008940">
    <property type="term" value="F:nitrate reductase activity"/>
    <property type="evidence" value="ECO:0007669"/>
    <property type="project" value="TreeGrafter"/>
</dbReference>
<protein>
    <submittedName>
        <fullName evidence="11">Nitrate reductase gamma subunit</fullName>
    </submittedName>
</protein>
<keyword evidence="4 9" id="KW-0812">Transmembrane</keyword>
<evidence type="ECO:0000259" key="10">
    <source>
        <dbReference type="Pfam" id="PF02665"/>
    </source>
</evidence>
<dbReference type="eggNOG" id="COG2181">
    <property type="taxonomic scope" value="Bacteria"/>
</dbReference>
<dbReference type="GO" id="GO:0009055">
    <property type="term" value="F:electron transfer activity"/>
    <property type="evidence" value="ECO:0007669"/>
    <property type="project" value="TreeGrafter"/>
</dbReference>
<feature type="transmembrane region" description="Helical" evidence="9">
    <location>
        <begin position="154"/>
        <end position="171"/>
    </location>
</feature>
<dbReference type="Gene3D" id="1.20.950.20">
    <property type="entry name" value="Transmembrane di-heme cytochromes, Chain C"/>
    <property type="match status" value="1"/>
</dbReference>
<keyword evidence="7" id="KW-0560">Oxidoreductase</keyword>
<feature type="transmembrane region" description="Helical" evidence="9">
    <location>
        <begin position="116"/>
        <end position="134"/>
    </location>
</feature>
<feature type="transmembrane region" description="Helical" evidence="9">
    <location>
        <begin position="69"/>
        <end position="96"/>
    </location>
</feature>
<dbReference type="GO" id="GO:0020037">
    <property type="term" value="F:heme binding"/>
    <property type="evidence" value="ECO:0007669"/>
    <property type="project" value="TreeGrafter"/>
</dbReference>
<keyword evidence="2" id="KW-0813">Transport</keyword>
<dbReference type="HOGENOM" id="CLU_067516_1_0_9"/>
<evidence type="ECO:0000256" key="1">
    <source>
        <dbReference type="ARBA" id="ARBA00004651"/>
    </source>
</evidence>
<evidence type="ECO:0000256" key="7">
    <source>
        <dbReference type="ARBA" id="ARBA00023002"/>
    </source>
</evidence>
<accession>F6DPZ2</accession>
<keyword evidence="6 9" id="KW-1133">Transmembrane helix</keyword>
<comment type="subcellular location">
    <subcellularLocation>
        <location evidence="1">Cell membrane</location>
        <topology evidence="1">Multi-pass membrane protein</topology>
    </subcellularLocation>
</comment>
<dbReference type="Pfam" id="PF02665">
    <property type="entry name" value="Nitrate_red_gam"/>
    <property type="match status" value="1"/>
</dbReference>
<evidence type="ECO:0000256" key="6">
    <source>
        <dbReference type="ARBA" id="ARBA00022989"/>
    </source>
</evidence>
<feature type="transmembrane region" description="Helical" evidence="9">
    <location>
        <begin position="6"/>
        <end position="25"/>
    </location>
</feature>
<evidence type="ECO:0000313" key="12">
    <source>
        <dbReference type="Proteomes" id="UP000009234"/>
    </source>
</evidence>
<dbReference type="Proteomes" id="UP000009234">
    <property type="component" value="Chromosome"/>
</dbReference>
<dbReference type="PANTHER" id="PTHR30598:SF3">
    <property type="entry name" value="RESPIRATORY NITRATE REDUCTASE 1 GAMMA CHAIN"/>
    <property type="match status" value="1"/>
</dbReference>
<dbReference type="GO" id="GO:0019645">
    <property type="term" value="P:anaerobic electron transport chain"/>
    <property type="evidence" value="ECO:0007669"/>
    <property type="project" value="TreeGrafter"/>
</dbReference>
<evidence type="ECO:0000256" key="8">
    <source>
        <dbReference type="ARBA" id="ARBA00023136"/>
    </source>
</evidence>
<dbReference type="EMBL" id="CP002780">
    <property type="protein sequence ID" value="AEG61936.1"/>
    <property type="molecule type" value="Genomic_DNA"/>
</dbReference>
<evidence type="ECO:0000313" key="11">
    <source>
        <dbReference type="EMBL" id="AEG61936.1"/>
    </source>
</evidence>
<keyword evidence="8 9" id="KW-0472">Membrane</keyword>
<dbReference type="KEGG" id="dru:Desru_3736"/>
<dbReference type="OrthoDB" id="9769404at2"/>
<dbReference type="AlphaFoldDB" id="F6DPZ2"/>
<evidence type="ECO:0000256" key="9">
    <source>
        <dbReference type="SAM" id="Phobius"/>
    </source>
</evidence>
<dbReference type="InterPro" id="IPR023234">
    <property type="entry name" value="NarG-like_domain"/>
</dbReference>